<accession>A0ABP6NDQ7</accession>
<keyword evidence="4" id="KW-1185">Reference proteome</keyword>
<name>A0ABP6NDQ7_9ACTN</name>
<proteinExistence type="predicted"/>
<protein>
    <submittedName>
        <fullName evidence="3">Uncharacterized protein</fullName>
    </submittedName>
</protein>
<evidence type="ECO:0000256" key="2">
    <source>
        <dbReference type="SAM" id="SignalP"/>
    </source>
</evidence>
<organism evidence="3 4">
    <name type="scientific">Planomonospora alba</name>
    <dbReference type="NCBI Taxonomy" id="161354"/>
    <lineage>
        <taxon>Bacteria</taxon>
        <taxon>Bacillati</taxon>
        <taxon>Actinomycetota</taxon>
        <taxon>Actinomycetes</taxon>
        <taxon>Streptosporangiales</taxon>
        <taxon>Streptosporangiaceae</taxon>
        <taxon>Planomonospora</taxon>
    </lineage>
</organism>
<dbReference type="Proteomes" id="UP001500320">
    <property type="component" value="Unassembled WGS sequence"/>
</dbReference>
<sequence length="652" mass="68956">MAIQFLSSPPLVSAASLSVTTAAFSAPAGAVLVALCFAENATTTFTLSASAPTMGGWNGSQTSVLQGRAGAYAAALTQAQASMTVTLMTNGDDCALKVFVVTGVDTSSPFVSYWPASSTTRVVNQSVQTMLDGAWVVGAATEWSASATPTSTDVGEAFRVVSQMSGIAVRKAAATPTASTITINFTTTASTPRWAHIAAVLRPSNDQAGSAAQVAESDAARPITPVKTPAGPILRANTFDGAAHGTVVTQVNSGGASGHAFTSIAGSPQVSDTFFNDGYRMAVVNTQQDVDTHLDWTNVTVTGNVFTARLYMRLTSDVAEAQRLFVLLGAGDIVSGVWLSPQGFLAVFRGLADEQVAVSTQFVPLGAWMRLELRYTIDGAGSGTAEMWMYFDPDSDLANDYVVTPVTTWPGGKPNGAEFHLQHDAGGRWYLDNPAVGNAKIGALFPKIVRPVGRAVESDTATSMRPPLSITTGTETAQPVARTKTRPVTAASDTALARPLQRVYARPVGQAVEDDTVFEIRWDLKVWTAAETTTATPVQPAKSRLVARVIDVDDVWPVQRFKTVLLAVPDDAGTARPVTRFRIRAVQRANERDLPGSTWLGPAVVGQLVQAAETGAARAVTYQTRPLRVAGVYRIWRITRTRRAWSAGSPTT</sequence>
<dbReference type="EMBL" id="BAAAUT010000031">
    <property type="protein sequence ID" value="GAA3144843.1"/>
    <property type="molecule type" value="Genomic_DNA"/>
</dbReference>
<feature type="signal peptide" evidence="2">
    <location>
        <begin position="1"/>
        <end position="25"/>
    </location>
</feature>
<feature type="compositionally biased region" description="Polar residues" evidence="1">
    <location>
        <begin position="459"/>
        <end position="477"/>
    </location>
</feature>
<evidence type="ECO:0000313" key="4">
    <source>
        <dbReference type="Proteomes" id="UP001500320"/>
    </source>
</evidence>
<reference evidence="4" key="1">
    <citation type="journal article" date="2019" name="Int. J. Syst. Evol. Microbiol.">
        <title>The Global Catalogue of Microorganisms (GCM) 10K type strain sequencing project: providing services to taxonomists for standard genome sequencing and annotation.</title>
        <authorList>
            <consortium name="The Broad Institute Genomics Platform"/>
            <consortium name="The Broad Institute Genome Sequencing Center for Infectious Disease"/>
            <person name="Wu L."/>
            <person name="Ma J."/>
        </authorList>
    </citation>
    <scope>NUCLEOTIDE SEQUENCE [LARGE SCALE GENOMIC DNA]</scope>
    <source>
        <strain evidence="4">JCM 9373</strain>
    </source>
</reference>
<gene>
    <name evidence="3" type="ORF">GCM10010466_39910</name>
</gene>
<keyword evidence="2" id="KW-0732">Signal</keyword>
<dbReference type="RefSeq" id="WP_344861672.1">
    <property type="nucleotide sequence ID" value="NZ_BAAAUT010000031.1"/>
</dbReference>
<feature type="region of interest" description="Disordered" evidence="1">
    <location>
        <begin position="458"/>
        <end position="490"/>
    </location>
</feature>
<evidence type="ECO:0000256" key="1">
    <source>
        <dbReference type="SAM" id="MobiDB-lite"/>
    </source>
</evidence>
<comment type="caution">
    <text evidence="3">The sequence shown here is derived from an EMBL/GenBank/DDBJ whole genome shotgun (WGS) entry which is preliminary data.</text>
</comment>
<feature type="chain" id="PRO_5047086793" evidence="2">
    <location>
        <begin position="26"/>
        <end position="652"/>
    </location>
</feature>
<evidence type="ECO:0000313" key="3">
    <source>
        <dbReference type="EMBL" id="GAA3144843.1"/>
    </source>
</evidence>